<gene>
    <name evidence="1" type="ORF">DC041_0002983</name>
</gene>
<proteinExistence type="predicted"/>
<accession>A0A430QPU3</accession>
<organism evidence="1 2">
    <name type="scientific">Schistosoma bovis</name>
    <name type="common">Blood fluke</name>
    <dbReference type="NCBI Taxonomy" id="6184"/>
    <lineage>
        <taxon>Eukaryota</taxon>
        <taxon>Metazoa</taxon>
        <taxon>Spiralia</taxon>
        <taxon>Lophotrochozoa</taxon>
        <taxon>Platyhelminthes</taxon>
        <taxon>Trematoda</taxon>
        <taxon>Digenea</taxon>
        <taxon>Strigeidida</taxon>
        <taxon>Schistosomatoidea</taxon>
        <taxon>Schistosomatidae</taxon>
        <taxon>Schistosoma</taxon>
    </lineage>
</organism>
<dbReference type="EMBL" id="QMKO01001486">
    <property type="protein sequence ID" value="RTG89713.1"/>
    <property type="molecule type" value="Genomic_DNA"/>
</dbReference>
<comment type="caution">
    <text evidence="1">The sequence shown here is derived from an EMBL/GenBank/DDBJ whole genome shotgun (WGS) entry which is preliminary data.</text>
</comment>
<dbReference type="Proteomes" id="UP000290809">
    <property type="component" value="Unassembled WGS sequence"/>
</dbReference>
<keyword evidence="2" id="KW-1185">Reference proteome</keyword>
<evidence type="ECO:0000313" key="1">
    <source>
        <dbReference type="EMBL" id="RTG89713.1"/>
    </source>
</evidence>
<protein>
    <submittedName>
        <fullName evidence="1">Uncharacterized protein</fullName>
    </submittedName>
</protein>
<sequence>MERLKKQKTTNTTINDMNNIEQLNEDFSKLVNRSQIQLYSALYHYNFIQPKSEEAFTLENTNFFNNYKSDTFGISLKSNQFLELINQCRTFKQGTFPWTKDTVIDTIQKPNIIWIDFSQQESEGVKPVQPKVRMSGWLIPQSHLKDDQLISNGNRLAKLYLLSIISMSAFDSVGFGSHLAGELVLNIHTTKSMSEEEIALCNMFLPLNSKTIEDELKEAECLHYSGIMNKMDQARLYQSLVIYLLHSLSTKEINETQLNTNYDCSYVMKLVDLQNDVSQWERKVLFVINSKEGLERKTYENLIHHTIKFYNEALELLTPYNNTLQEMIIHFELLRFYLIVDQIKYGISGCLLGALVMGLLCKYSLISNDQVYKSQMICATLFKSMLHGSLSCARKDIDYYGNSISTESLRILKLDQIFTNYCFDLNNVVDVLNNTLNYLITHEQFTEAFPVVYLFYYIGKNLLKNIQLEFKAKLFQIKCLIGIGALKQSLFELCAILQEQSSINDTHDCHISLINFDDIKMQECLNILLTNKLSKQTIHKWGSILFCEIQLIRAEICYEIAKSIPYLPKKMIIENQISSTNPNRNQVTKSSGRKVKNQVEKNIVRLLYEMENQNSMYHSNFQSYLKQLLFDYGSDVCQLMINSICNENHPSLDQSVLMVVVEAAILLAKLLTSQHQARSGSMLMAYILKYIQNILMLMNDFKNCKTSNHPANMTQKQMTQQDVLSLWFRCRAALVRCQIYEVDGGRILQELPETENYETPEENDNLKIALEETKTIKFKEYWNEFTLLNNQLLFIRNRLGYEKTTNIMIEEISLTNKCNQLLVYDILRESDSVVQESFQNILTVNDDSLLVKLEDRLKILLNVQKILIQELNNCGEAIRNTSLFQHTIAEIRLPLHKNWKNLIQIGLRVSLILLSLGDIKSTHSLIPQANNMRNNHPDCIRSIKSSKLLYIQSHVELRLFLENKVDWQSPSQSWLRSICISAFVTGDKLFQHRTEIMLVYFWQLVYVQRKCQHLATTHVQNIMDNKLKTSLSKKELEAISTNEIEGIDDSFGRFSQSVSLCIWNILFMIDQFLSQRRQCSSSTTLTSTGFLHPTELNNRNKSIIPKISKSESPKRTNSALDKAFQDDSSVMHQFDLVGKKCLDSIRIILPDDDEYELINLIQPSNQFDGLFDYVKNRTLVSEYWNVVLNSTSMVSDENQLLINQKYEWKKLKKIKLNMDILKLYESVLYENVLNIKQLFERNEQNIKGPNVSNCQESQNEDCITKVSMQNVIIPISAVPYYSQDAEYWFQRFTSLQVHLYELNGSIETETFGNLSNIIKTSFSWFNDHTPENENFIQSYISPYNMNFEPKSPIKIKNETRRGGSSLSKYLLMQTINNFENDSDFYKCLPILISCYSPKAKLEAHLYQQRLVLFDNSDEFFKMIDQFNKIVIKYSAVNIFSERDKANINIKSTTLKSSSVKTNDKSLDSENFNHSDLEFQDSSLIADTDQLNKLVQNI</sequence>
<reference evidence="1 2" key="1">
    <citation type="journal article" date="2019" name="PLoS Pathog.">
        <title>Genome sequence of the bovine parasite Schistosoma bovis Tanzania.</title>
        <authorList>
            <person name="Oey H."/>
            <person name="Zakrzewski M."/>
            <person name="Gobert G."/>
            <person name="Gravermann K."/>
            <person name="Stoye J."/>
            <person name="Jones M."/>
            <person name="Mcmanus D."/>
            <person name="Krause L."/>
        </authorList>
    </citation>
    <scope>NUCLEOTIDE SEQUENCE [LARGE SCALE GENOMIC DNA]</scope>
    <source>
        <strain evidence="1 2">TAN1997</strain>
    </source>
</reference>
<name>A0A430QPU3_SCHBO</name>
<evidence type="ECO:0000313" key="2">
    <source>
        <dbReference type="Proteomes" id="UP000290809"/>
    </source>
</evidence>